<dbReference type="EMBL" id="SWKU01000004">
    <property type="protein sequence ID" value="KAF3007853.1"/>
    <property type="molecule type" value="Genomic_DNA"/>
</dbReference>
<comment type="subcellular location">
    <subcellularLocation>
        <location evidence="1">Membrane</location>
        <topology evidence="1">Multi-pass membrane protein</topology>
    </subcellularLocation>
</comment>
<feature type="domain" description="3-oxo-5-alpha-steroid 4-dehydrogenase C-terminal" evidence="7">
    <location>
        <begin position="121"/>
        <end position="275"/>
    </location>
</feature>
<dbReference type="GO" id="GO:0016020">
    <property type="term" value="C:membrane"/>
    <property type="evidence" value="ECO:0007669"/>
    <property type="project" value="UniProtKB-SubCell"/>
</dbReference>
<dbReference type="PANTHER" id="PTHR10556:SF43">
    <property type="entry name" value="STEROID 5-ALPHA-REDUCTASE DET2"/>
    <property type="match status" value="1"/>
</dbReference>
<proteinExistence type="inferred from homology"/>
<feature type="transmembrane region" description="Helical" evidence="6">
    <location>
        <begin position="117"/>
        <end position="137"/>
    </location>
</feature>
<comment type="caution">
    <text evidence="8">The sequence shown here is derived from an EMBL/GenBank/DDBJ whole genome shotgun (WGS) entry which is preliminary data.</text>
</comment>
<evidence type="ECO:0000256" key="6">
    <source>
        <dbReference type="SAM" id="Phobius"/>
    </source>
</evidence>
<accession>A0A9P4WDR1</accession>
<dbReference type="PANTHER" id="PTHR10556">
    <property type="entry name" value="3-OXO-5-ALPHA-STEROID 4-DEHYDROGENASE"/>
    <property type="match status" value="1"/>
</dbReference>
<evidence type="ECO:0000256" key="1">
    <source>
        <dbReference type="ARBA" id="ARBA00004141"/>
    </source>
</evidence>
<feature type="transmembrane region" description="Helical" evidence="6">
    <location>
        <begin position="55"/>
        <end position="74"/>
    </location>
</feature>
<evidence type="ECO:0000259" key="7">
    <source>
        <dbReference type="Pfam" id="PF02544"/>
    </source>
</evidence>
<dbReference type="InterPro" id="IPR039357">
    <property type="entry name" value="SRD5A/TECR"/>
</dbReference>
<evidence type="ECO:0000313" key="9">
    <source>
        <dbReference type="Proteomes" id="UP000801428"/>
    </source>
</evidence>
<feature type="transmembrane region" description="Helical" evidence="6">
    <location>
        <begin position="86"/>
        <end position="105"/>
    </location>
</feature>
<sequence length="346" mass="39471">MAVVENWLPPSRENWEWLCYVWQFFPLITAAQWLIDWYPQGKTSTESRWNVPGKLGWAVMESAGPVTLLYIFFTLPKELGIAELPWGNWTMAGCYIIHYIYRAVLSPLVLNPSMSPMSPLVCLAMLAFQVTNAISIGGYLSGYGPTSDTDYRWQGRAGWMFLGLVLWCWGLLGNMFHDDDLREIRRAADRRQRREAAEQNKPVQGIDKVYMIPKNGLFKYVLYAHYFCEWIEWSGWFMIGGLDCHPARTFLVNEISTMLPRALQGKRWYVEKFGKDKRYGTPKSAMAQGASTVSNNTLAAAVGPDEATVTEFKYTKHDTMVESCVFVFQVITVRSSTANNAADAWL</sequence>
<keyword evidence="3 6" id="KW-0812">Transmembrane</keyword>
<dbReference type="PROSITE" id="PS50244">
    <property type="entry name" value="S5A_REDUCTASE"/>
    <property type="match status" value="1"/>
</dbReference>
<evidence type="ECO:0000256" key="3">
    <source>
        <dbReference type="ARBA" id="ARBA00022692"/>
    </source>
</evidence>
<evidence type="ECO:0000313" key="8">
    <source>
        <dbReference type="EMBL" id="KAF3007853.1"/>
    </source>
</evidence>
<dbReference type="Proteomes" id="UP000801428">
    <property type="component" value="Unassembled WGS sequence"/>
</dbReference>
<dbReference type="OrthoDB" id="5788137at2759"/>
<evidence type="ECO:0000256" key="4">
    <source>
        <dbReference type="ARBA" id="ARBA00022989"/>
    </source>
</evidence>
<dbReference type="Pfam" id="PF02544">
    <property type="entry name" value="Steroid_dh"/>
    <property type="match status" value="1"/>
</dbReference>
<keyword evidence="4 6" id="KW-1133">Transmembrane helix</keyword>
<dbReference type="GO" id="GO:0016627">
    <property type="term" value="F:oxidoreductase activity, acting on the CH-CH group of donors"/>
    <property type="evidence" value="ECO:0007669"/>
    <property type="project" value="InterPro"/>
</dbReference>
<feature type="transmembrane region" description="Helical" evidence="6">
    <location>
        <begin position="157"/>
        <end position="176"/>
    </location>
</feature>
<dbReference type="GO" id="GO:0006629">
    <property type="term" value="P:lipid metabolic process"/>
    <property type="evidence" value="ECO:0007669"/>
    <property type="project" value="InterPro"/>
</dbReference>
<keyword evidence="9" id="KW-1185">Reference proteome</keyword>
<evidence type="ECO:0000256" key="2">
    <source>
        <dbReference type="ARBA" id="ARBA00007742"/>
    </source>
</evidence>
<keyword evidence="5 6" id="KW-0472">Membrane</keyword>
<dbReference type="AlphaFoldDB" id="A0A9P4WDR1"/>
<feature type="transmembrane region" description="Helical" evidence="6">
    <location>
        <begin position="15"/>
        <end position="35"/>
    </location>
</feature>
<name>A0A9P4WDR1_CURKU</name>
<reference evidence="8" key="1">
    <citation type="submission" date="2019-04" db="EMBL/GenBank/DDBJ databases">
        <title>Sequencing of skin fungus with MAO and IRED activity.</title>
        <authorList>
            <person name="Marsaioli A.J."/>
            <person name="Bonatto J.M.C."/>
            <person name="Reis Junior O."/>
        </authorList>
    </citation>
    <scope>NUCLEOTIDE SEQUENCE</scope>
    <source>
        <strain evidence="8">30M1</strain>
    </source>
</reference>
<dbReference type="InterPro" id="IPR001104">
    <property type="entry name" value="3-oxo-5_a-steroid_4-DH_C"/>
</dbReference>
<comment type="similarity">
    <text evidence="2">Belongs to the steroid 5-alpha reductase family.</text>
</comment>
<evidence type="ECO:0000256" key="5">
    <source>
        <dbReference type="ARBA" id="ARBA00023136"/>
    </source>
</evidence>
<gene>
    <name evidence="8" type="ORF">E8E13_010801</name>
</gene>
<organism evidence="8 9">
    <name type="scientific">Curvularia kusanoi</name>
    <name type="common">Cochliobolus kusanoi</name>
    <dbReference type="NCBI Taxonomy" id="90978"/>
    <lineage>
        <taxon>Eukaryota</taxon>
        <taxon>Fungi</taxon>
        <taxon>Dikarya</taxon>
        <taxon>Ascomycota</taxon>
        <taxon>Pezizomycotina</taxon>
        <taxon>Dothideomycetes</taxon>
        <taxon>Pleosporomycetidae</taxon>
        <taxon>Pleosporales</taxon>
        <taxon>Pleosporineae</taxon>
        <taxon>Pleosporaceae</taxon>
        <taxon>Curvularia</taxon>
    </lineage>
</organism>
<protein>
    <recommendedName>
        <fullName evidence="7">3-oxo-5-alpha-steroid 4-dehydrogenase C-terminal domain-containing protein</fullName>
    </recommendedName>
</protein>